<evidence type="ECO:0000313" key="2">
    <source>
        <dbReference type="Proteomes" id="UP000358010"/>
    </source>
</evidence>
<organism evidence="1 2">
    <name type="scientific">Escherichia coli</name>
    <dbReference type="NCBI Taxonomy" id="562"/>
    <lineage>
        <taxon>Bacteria</taxon>
        <taxon>Pseudomonadati</taxon>
        <taxon>Pseudomonadota</taxon>
        <taxon>Gammaproteobacteria</taxon>
        <taxon>Enterobacterales</taxon>
        <taxon>Enterobacteriaceae</taxon>
        <taxon>Escherichia</taxon>
    </lineage>
</organism>
<accession>A0A485JIR4</accession>
<name>A0A485JIR4_ECOLX</name>
<gene>
    <name evidence="1" type="ORF">NCTC10974_03600</name>
</gene>
<protein>
    <submittedName>
        <fullName evidence="1">Uncharacterized protein</fullName>
    </submittedName>
</protein>
<dbReference type="EMBL" id="CAADJZ010000001">
    <property type="protein sequence ID" value="VFT70040.1"/>
    <property type="molecule type" value="Genomic_DNA"/>
</dbReference>
<proteinExistence type="predicted"/>
<dbReference type="AlphaFoldDB" id="A0A485JIR4"/>
<sequence>MKLFFHMLFFCLFIFNSPDSYSQISVDASISDIKICFANKIKKDGYTMDLNDIKIPVNAKEFATYKMSKFTGSLWIESSTEGRPTREAGIIHANSQSYNILYDALLLCSKELSNQSYLLPTPGYAATSAWPVNG</sequence>
<dbReference type="Proteomes" id="UP000358010">
    <property type="component" value="Unassembled WGS sequence"/>
</dbReference>
<dbReference type="RefSeq" id="WP_064735545.1">
    <property type="nucleotide sequence ID" value="NZ_JAGFHW010000045.1"/>
</dbReference>
<reference evidence="1 2" key="1">
    <citation type="submission" date="2019-03" db="EMBL/GenBank/DDBJ databases">
        <authorList>
            <consortium name="Pathogen Informatics"/>
        </authorList>
    </citation>
    <scope>NUCLEOTIDE SEQUENCE [LARGE SCALE GENOMIC DNA]</scope>
    <source>
        <strain evidence="1 2">NCTC10974</strain>
    </source>
</reference>
<evidence type="ECO:0000313" key="1">
    <source>
        <dbReference type="EMBL" id="VFT70040.1"/>
    </source>
</evidence>